<proteinExistence type="predicted"/>
<dbReference type="HOGENOM" id="CLU_705385_0_0_6"/>
<evidence type="ECO:0000313" key="2">
    <source>
        <dbReference type="Proteomes" id="UP000008555"/>
    </source>
</evidence>
<dbReference type="Proteomes" id="UP000008555">
    <property type="component" value="Chromosome"/>
</dbReference>
<dbReference type="EMBL" id="CP000733">
    <property type="protein sequence ID" value="ABS78302.1"/>
    <property type="molecule type" value="Genomic_DNA"/>
</dbReference>
<name>A9KEN3_COXBN</name>
<dbReference type="RefSeq" id="WP_011997334.1">
    <property type="nucleotide sequence ID" value="NC_009727.1"/>
</dbReference>
<evidence type="ECO:0000313" key="1">
    <source>
        <dbReference type="EMBL" id="ABS78302.1"/>
    </source>
</evidence>
<dbReference type="KEGG" id="cbd:CBUD_1940"/>
<sequence length="391" mass="45274">MLSIEVEEKPPLLNEHSNRDACPYFNLGRLLRDINRLLPTLPYVFKTIHSIMGVSRYYGIKPIMLLYDLIEIVNSDEKSDCGRVNINELLAMAFFSAEKEYIAILELCLSALITVQEKRFFSSLYLIAASATNADVLSCLDVMEIPIPTDPAARRAFLRALYENRTISHSIYTKYYCKVQHYCKLFAVDAREITPDDILKNRIFQLYQDEDIEKLLDDFQRYFHQKRFDKIMNVLHAVENPSLINRIMLHLLGLTNIEVSAKQFLLTSLSFRIDSWFSFLEAITFISDDERQYLLLRNFMQSIQTNAGLINFLLIQAEYESSMIPEQKHSIKDSLLYRILAILCSVKSDFLLVDQRQKRFLLNAIDLIAMDADLSTAIRIKKNTRLCGTGT</sequence>
<gene>
    <name evidence="1" type="ordered locus">CBUD_1940</name>
</gene>
<dbReference type="AlphaFoldDB" id="A9KEN3"/>
<accession>A9KEN3</accession>
<protein>
    <submittedName>
        <fullName evidence="1">Uncharacterized protein</fullName>
    </submittedName>
</protein>
<organism evidence="1 2">
    <name type="scientific">Coxiella burnetii (strain Dugway 5J108-111)</name>
    <dbReference type="NCBI Taxonomy" id="434922"/>
    <lineage>
        <taxon>Bacteria</taxon>
        <taxon>Pseudomonadati</taxon>
        <taxon>Pseudomonadota</taxon>
        <taxon>Gammaproteobacteria</taxon>
        <taxon>Legionellales</taxon>
        <taxon>Coxiellaceae</taxon>
        <taxon>Coxiella</taxon>
    </lineage>
</organism>
<reference evidence="1 2" key="1">
    <citation type="journal article" date="2009" name="Infect. Immun.">
        <title>Comparative genomics reveal extensive transposon-mediated genomic plasticity and diversity among potential effector proteins within the genus Coxiella.</title>
        <authorList>
            <person name="Beare P.A."/>
            <person name="Unsworth N."/>
            <person name="Andoh M."/>
            <person name="Voth D.E."/>
            <person name="Omsland A."/>
            <person name="Gilk S.D."/>
            <person name="Williams K.P."/>
            <person name="Sobral B.W."/>
            <person name="Kupko J.J.III."/>
            <person name="Porcella S.F."/>
            <person name="Samuel J.E."/>
            <person name="Heinzen R.A."/>
        </authorList>
    </citation>
    <scope>NUCLEOTIDE SEQUENCE [LARGE SCALE GENOMIC DNA]</scope>
    <source>
        <strain evidence="1 2">Dugway 5J108-111</strain>
    </source>
</reference>